<dbReference type="EMBL" id="JACIUY010000062">
    <property type="protein sequence ID" value="MBB1086545.1"/>
    <property type="molecule type" value="Genomic_DNA"/>
</dbReference>
<dbReference type="NCBIfam" id="NF033218">
    <property type="entry name" value="anchor_AmaP"/>
    <property type="match status" value="1"/>
</dbReference>
<dbReference type="RefSeq" id="WP_182581413.1">
    <property type="nucleotide sequence ID" value="NZ_JACIUY010000062.1"/>
</dbReference>
<dbReference type="Proteomes" id="UP000518255">
    <property type="component" value="Unassembled WGS sequence"/>
</dbReference>
<protein>
    <submittedName>
        <fullName evidence="3">Alkaline shock response membrane anchor protein AmaP</fullName>
    </submittedName>
</protein>
<proteinExistence type="predicted"/>
<keyword evidence="1" id="KW-0812">Transmembrane</keyword>
<sequence length="181" mass="20468">MANWKKWWITLTMLIQGLIGGIVILLWIFRHEPWTLELNRWLLTTPGQYTIIGLASYIILMAIIVMGSSIFRPTTSKQLIIARNGARHISVDRAAVEKSICLSLSSFGLYNPTAKVKLLKNRQEADVTVTGMLSTHSNPELLKTSLTDAIENDLQTNFTIGLRKLQVKLEPYNYKKTVIVV</sequence>
<evidence type="ECO:0000313" key="4">
    <source>
        <dbReference type="Proteomes" id="UP000518255"/>
    </source>
</evidence>
<dbReference type="AlphaFoldDB" id="A0A7W3U0Q9"/>
<evidence type="ECO:0000256" key="1">
    <source>
        <dbReference type="SAM" id="Phobius"/>
    </source>
</evidence>
<keyword evidence="1" id="KW-0472">Membrane</keyword>
<keyword evidence="1" id="KW-1133">Transmembrane helix</keyword>
<feature type="transmembrane region" description="Helical" evidence="1">
    <location>
        <begin position="49"/>
        <end position="71"/>
    </location>
</feature>
<gene>
    <name evidence="3" type="primary">amaP</name>
    <name evidence="3" type="ORF">H5R63_07125</name>
    <name evidence="2" type="ORF">H5R64_02730</name>
</gene>
<feature type="transmembrane region" description="Helical" evidence="1">
    <location>
        <begin position="7"/>
        <end position="29"/>
    </location>
</feature>
<evidence type="ECO:0000313" key="3">
    <source>
        <dbReference type="EMBL" id="MBB1086545.1"/>
    </source>
</evidence>
<accession>A0A7W3U0Q9</accession>
<name>A0A7W3U0Q9_9LACO</name>
<dbReference type="EMBL" id="JACIUZ010000025">
    <property type="protein sequence ID" value="MBB1062720.1"/>
    <property type="molecule type" value="Genomic_DNA"/>
</dbReference>
<keyword evidence="5" id="KW-1185">Reference proteome</keyword>
<organism evidence="3 4">
    <name type="scientific">Limosilactobacillus fastidiosus</name>
    <dbReference type="NCBI Taxonomy" id="2759855"/>
    <lineage>
        <taxon>Bacteria</taxon>
        <taxon>Bacillati</taxon>
        <taxon>Bacillota</taxon>
        <taxon>Bacilli</taxon>
        <taxon>Lactobacillales</taxon>
        <taxon>Lactobacillaceae</taxon>
        <taxon>Limosilactobacillus</taxon>
    </lineage>
</organism>
<comment type="caution">
    <text evidence="3">The sequence shown here is derived from an EMBL/GenBank/DDBJ whole genome shotgun (WGS) entry which is preliminary data.</text>
</comment>
<dbReference type="Proteomes" id="UP000544052">
    <property type="component" value="Unassembled WGS sequence"/>
</dbReference>
<reference evidence="4 5" key="1">
    <citation type="submission" date="2020-07" db="EMBL/GenBank/DDBJ databases">
        <title>Description of Limosilactobacillus balticus sp. nov., Limosilactobacillus agrestis sp. nov., Limosilactobacillus albertensis sp. nov., Limosilactobacillus rudii sp. nov., Limosilactobacillus fastidiosus sp. nov., five novel Limosilactobacillus species isolated from the vertebrate gastrointestinal tract, and proposal of 6 subspecies of Limosilactobacillus reuteri adapted to the gastrointestinal tract of specific vertebrate hosts.</title>
        <authorList>
            <person name="Li F."/>
            <person name="Cheng C."/>
            <person name="Zheng J."/>
            <person name="Quevedo R.M."/>
            <person name="Li J."/>
            <person name="Roos S."/>
            <person name="Gaenzle M.G."/>
            <person name="Walter J."/>
        </authorList>
    </citation>
    <scope>NUCLEOTIDE SEQUENCE [LARGE SCALE GENOMIC DNA]</scope>
    <source>
        <strain evidence="3 4">WF-MA3-C</strain>
        <strain evidence="2 5">WF-MO7-1</strain>
    </source>
</reference>
<evidence type="ECO:0000313" key="5">
    <source>
        <dbReference type="Proteomes" id="UP000544052"/>
    </source>
</evidence>
<evidence type="ECO:0000313" key="2">
    <source>
        <dbReference type="EMBL" id="MBB1062720.1"/>
    </source>
</evidence>